<evidence type="ECO:0000313" key="2">
    <source>
        <dbReference type="Proteomes" id="UP001501243"/>
    </source>
</evidence>
<keyword evidence="2" id="KW-1185">Reference proteome</keyword>
<organism evidence="1 2">
    <name type="scientific">Hymenobacter ginsengisoli</name>
    <dbReference type="NCBI Taxonomy" id="1051626"/>
    <lineage>
        <taxon>Bacteria</taxon>
        <taxon>Pseudomonadati</taxon>
        <taxon>Bacteroidota</taxon>
        <taxon>Cytophagia</taxon>
        <taxon>Cytophagales</taxon>
        <taxon>Hymenobacteraceae</taxon>
        <taxon>Hymenobacter</taxon>
    </lineage>
</organism>
<comment type="caution">
    <text evidence="1">The sequence shown here is derived from an EMBL/GenBank/DDBJ whole genome shotgun (WGS) entry which is preliminary data.</text>
</comment>
<evidence type="ECO:0000313" key="1">
    <source>
        <dbReference type="EMBL" id="GAA4492764.1"/>
    </source>
</evidence>
<sequence length="137" mass="15466">MEHELTFQKIKEQVELPTLSELSLAYQLAASVQEVKFETKFRRADTGTVKDVDLTATDSNGAVVHYEVYMPNKDMKVEGYFDLSQDDTLFADRIKAKILDKFGNGVVNELEGSTLLAINTAFFDTLRLKKCFVARSC</sequence>
<name>A0ABP8PXC9_9BACT</name>
<dbReference type="EMBL" id="BAABGQ010000001">
    <property type="protein sequence ID" value="GAA4492764.1"/>
    <property type="molecule type" value="Genomic_DNA"/>
</dbReference>
<reference evidence="2" key="1">
    <citation type="journal article" date="2019" name="Int. J. Syst. Evol. Microbiol.">
        <title>The Global Catalogue of Microorganisms (GCM) 10K type strain sequencing project: providing services to taxonomists for standard genome sequencing and annotation.</title>
        <authorList>
            <consortium name="The Broad Institute Genomics Platform"/>
            <consortium name="The Broad Institute Genome Sequencing Center for Infectious Disease"/>
            <person name="Wu L."/>
            <person name="Ma J."/>
        </authorList>
    </citation>
    <scope>NUCLEOTIDE SEQUENCE [LARGE SCALE GENOMIC DNA]</scope>
    <source>
        <strain evidence="2">JCM 17841</strain>
    </source>
</reference>
<dbReference type="Proteomes" id="UP001501243">
    <property type="component" value="Unassembled WGS sequence"/>
</dbReference>
<proteinExistence type="predicted"/>
<gene>
    <name evidence="1" type="ORF">GCM10023172_00410</name>
</gene>
<dbReference type="RefSeq" id="WP_208133596.1">
    <property type="nucleotide sequence ID" value="NZ_BAABGQ010000001.1"/>
</dbReference>
<protein>
    <submittedName>
        <fullName evidence="1">Uncharacterized protein</fullName>
    </submittedName>
</protein>
<accession>A0ABP8PXC9</accession>